<comment type="caution">
    <text evidence="8">The sequence shown here is derived from an EMBL/GenBank/DDBJ whole genome shotgun (WGS) entry which is preliminary data.</text>
</comment>
<evidence type="ECO:0000256" key="3">
    <source>
        <dbReference type="ARBA" id="ARBA00022832"/>
    </source>
</evidence>
<dbReference type="PANTHER" id="PTHR22754">
    <property type="entry name" value="DISCO-INTERACTING PROTEIN 2 DIP2 -RELATED"/>
    <property type="match status" value="1"/>
</dbReference>
<reference evidence="8 9" key="1">
    <citation type="submission" date="2020-03" db="EMBL/GenBank/DDBJ databases">
        <title>Draft genome of Streptomyces sp. ventii, isolated from the Axial Seamount in the Pacific Ocean, and resequencing of the two type strains Streptomyces lonarensis strain NCL 716 and Streptomyces bohaiensis strain 11A07.</title>
        <authorList>
            <person name="Loughran R.M."/>
            <person name="Pfannmuller K.M."/>
            <person name="Wasson B.J."/>
            <person name="Deadmond M.C."/>
            <person name="Paddock B.E."/>
            <person name="Koyack M.J."/>
            <person name="Gallegos D.A."/>
            <person name="Mitchell E.A."/>
            <person name="Ushijima B."/>
            <person name="Saw J.H."/>
            <person name="Mcphail K.L."/>
            <person name="Videau P."/>
        </authorList>
    </citation>
    <scope>NUCLEOTIDE SEQUENCE [LARGE SCALE GENOMIC DNA]</scope>
    <source>
        <strain evidence="8 9">11A07</strain>
    </source>
</reference>
<evidence type="ECO:0000256" key="2">
    <source>
        <dbReference type="ARBA" id="ARBA00022598"/>
    </source>
</evidence>
<organism evidence="8 9">
    <name type="scientific">Streptomyces bohaiensis</name>
    <dbReference type="NCBI Taxonomy" id="1431344"/>
    <lineage>
        <taxon>Bacteria</taxon>
        <taxon>Bacillati</taxon>
        <taxon>Actinomycetota</taxon>
        <taxon>Actinomycetes</taxon>
        <taxon>Kitasatosporales</taxon>
        <taxon>Streptomycetaceae</taxon>
        <taxon>Streptomyces</taxon>
    </lineage>
</organism>
<evidence type="ECO:0000313" key="8">
    <source>
        <dbReference type="EMBL" id="NJQ14431.1"/>
    </source>
</evidence>
<accession>A0ABX1C5F5</accession>
<name>A0ABX1C5F5_9ACTN</name>
<dbReference type="Pfam" id="PF23024">
    <property type="entry name" value="AMP-dom_DIP2-like"/>
    <property type="match status" value="1"/>
</dbReference>
<proteinExistence type="inferred from homology"/>
<gene>
    <name evidence="8" type="ORF">HCN52_05625</name>
</gene>
<dbReference type="InterPro" id="IPR025110">
    <property type="entry name" value="AMP-bd_C"/>
</dbReference>
<evidence type="ECO:0000313" key="9">
    <source>
        <dbReference type="Proteomes" id="UP000727056"/>
    </source>
</evidence>
<dbReference type="InterPro" id="IPR040097">
    <property type="entry name" value="FAAL/FAAC"/>
</dbReference>
<dbReference type="CDD" id="cd05931">
    <property type="entry name" value="FAAL"/>
    <property type="match status" value="1"/>
</dbReference>
<protein>
    <submittedName>
        <fullName evidence="8">Fatty acyl-AMP ligase</fullName>
    </submittedName>
</protein>
<dbReference type="Pfam" id="PF00501">
    <property type="entry name" value="AMP-binding"/>
    <property type="match status" value="1"/>
</dbReference>
<dbReference type="EMBL" id="JAAVJC010000025">
    <property type="protein sequence ID" value="NJQ14431.1"/>
    <property type="molecule type" value="Genomic_DNA"/>
</dbReference>
<dbReference type="PANTHER" id="PTHR22754:SF32">
    <property type="entry name" value="DISCO-INTERACTING PROTEIN 2"/>
    <property type="match status" value="1"/>
</dbReference>
<keyword evidence="4" id="KW-0443">Lipid metabolism</keyword>
<dbReference type="Gene3D" id="3.40.50.12780">
    <property type="entry name" value="N-terminal domain of ligase-like"/>
    <property type="match status" value="1"/>
</dbReference>
<keyword evidence="3" id="KW-0276">Fatty acid metabolism</keyword>
<feature type="compositionally biased region" description="Low complexity" evidence="5">
    <location>
        <begin position="1"/>
        <end position="14"/>
    </location>
</feature>
<dbReference type="SUPFAM" id="SSF56801">
    <property type="entry name" value="Acetyl-CoA synthetase-like"/>
    <property type="match status" value="1"/>
</dbReference>
<dbReference type="Proteomes" id="UP000727056">
    <property type="component" value="Unassembled WGS sequence"/>
</dbReference>
<dbReference type="RefSeq" id="WP_168087255.1">
    <property type="nucleotide sequence ID" value="NZ_BHZH01000016.1"/>
</dbReference>
<evidence type="ECO:0000259" key="7">
    <source>
        <dbReference type="Pfam" id="PF23024"/>
    </source>
</evidence>
<evidence type="ECO:0000256" key="1">
    <source>
        <dbReference type="ARBA" id="ARBA00006432"/>
    </source>
</evidence>
<evidence type="ECO:0000259" key="6">
    <source>
        <dbReference type="Pfam" id="PF00501"/>
    </source>
</evidence>
<keyword evidence="9" id="KW-1185">Reference proteome</keyword>
<sequence length="622" mass="66094">MTTDTTPDTTTGPGHRSRGASGTPVADRHGPADDLLFPSRVAHWARTRPDAPACTYVDHSQEREGVERTWTYAALDHRARVLARAVSAHAGPGDRVAIVLPQGLDYLAAFLACQYAGVIGVPLHAPDIRQDNSKLTAVLADCAPAATLTEQPLAELVADLAEPGMPGSGTVLTVEEAGRGEPQDPRPLDPHAPAYLQYTSGSTRRPAGVVVTHDNLRVATAQLRSFTRLGTEETQVSWLPFFHDMGLVLGASMPLSAGAHGVYMAPYAFVHRPVRWLELISRHRARTSASPNFGLDFAVSRVTPEQREGLDLSSLRHVVNGAEPIRAASLHRFTDTYRPHGFDPAAHCPGYGLAEATLAVTLGSPQGGAVTGSFDRDALNAGKAVPVAQDTPGAVSLVACGQVWEQHVAVADPGSGEALADGAVGEVWVAGPNVCDGYWERPEETARTFGARLPAGSGTGGGFGAEGPVRTTATTRWLRTGDLGFLHDGQLYVTARLKDLIIVRGANHYPVDLESTVEAALPEARVGHVAAFSVDTPGTDGEGVVIVCELDARRARELDTAAALRTIRLAVQARHRIEVHDVVLTRQGKVPKTTSGKVQRRACRDRYLAGGLDPAVARHRTS</sequence>
<dbReference type="InterPro" id="IPR045851">
    <property type="entry name" value="AMP-bd_C_sf"/>
</dbReference>
<dbReference type="InterPro" id="IPR042099">
    <property type="entry name" value="ANL_N_sf"/>
</dbReference>
<dbReference type="Gene3D" id="3.30.300.30">
    <property type="match status" value="1"/>
</dbReference>
<keyword evidence="2 8" id="KW-0436">Ligase</keyword>
<feature type="domain" description="AMP-dependent synthetase/ligase" evidence="6">
    <location>
        <begin position="42"/>
        <end position="439"/>
    </location>
</feature>
<dbReference type="InterPro" id="IPR000873">
    <property type="entry name" value="AMP-dep_synth/lig_dom"/>
</dbReference>
<comment type="similarity">
    <text evidence="1">Belongs to the ATP-dependent AMP-binding enzyme family.</text>
</comment>
<feature type="domain" description="AMP-binding enzyme C-terminal" evidence="7">
    <location>
        <begin position="499"/>
        <end position="612"/>
    </location>
</feature>
<dbReference type="GO" id="GO:0016874">
    <property type="term" value="F:ligase activity"/>
    <property type="evidence" value="ECO:0007669"/>
    <property type="project" value="UniProtKB-KW"/>
</dbReference>
<feature type="region of interest" description="Disordered" evidence="5">
    <location>
        <begin position="1"/>
        <end position="32"/>
    </location>
</feature>
<evidence type="ECO:0000256" key="5">
    <source>
        <dbReference type="SAM" id="MobiDB-lite"/>
    </source>
</evidence>
<evidence type="ECO:0000256" key="4">
    <source>
        <dbReference type="ARBA" id="ARBA00023098"/>
    </source>
</evidence>